<dbReference type="Gene3D" id="3.30.710.10">
    <property type="entry name" value="Potassium Channel Kv1.1, Chain A"/>
    <property type="match status" value="2"/>
</dbReference>
<dbReference type="InterPro" id="IPR000210">
    <property type="entry name" value="BTB/POZ_dom"/>
</dbReference>
<dbReference type="InterPro" id="IPR051481">
    <property type="entry name" value="BTB-POZ/Galectin-3-binding"/>
</dbReference>
<reference evidence="3 4" key="1">
    <citation type="journal article" date="2020" name="ISME J.">
        <title>Uncovering the hidden diversity of litter-decomposition mechanisms in mushroom-forming fungi.</title>
        <authorList>
            <person name="Floudas D."/>
            <person name="Bentzer J."/>
            <person name="Ahren D."/>
            <person name="Johansson T."/>
            <person name="Persson P."/>
            <person name="Tunlid A."/>
        </authorList>
    </citation>
    <scope>NUCLEOTIDE SEQUENCE [LARGE SCALE GENOMIC DNA]</scope>
    <source>
        <strain evidence="3 4">CBS 101986</strain>
    </source>
</reference>
<feature type="domain" description="BTB" evidence="2">
    <location>
        <begin position="80"/>
        <end position="156"/>
    </location>
</feature>
<dbReference type="AlphaFoldDB" id="A0A8H5BCW1"/>
<dbReference type="SUPFAM" id="SSF54695">
    <property type="entry name" value="POZ domain"/>
    <property type="match status" value="2"/>
</dbReference>
<dbReference type="EMBL" id="JAACJJ010000028">
    <property type="protein sequence ID" value="KAF5320718.1"/>
    <property type="molecule type" value="Genomic_DNA"/>
</dbReference>
<feature type="region of interest" description="Disordered" evidence="1">
    <location>
        <begin position="124"/>
        <end position="146"/>
    </location>
</feature>
<keyword evidence="4" id="KW-1185">Reference proteome</keyword>
<organism evidence="3 4">
    <name type="scientific">Psilocybe cf. subviscida</name>
    <dbReference type="NCBI Taxonomy" id="2480587"/>
    <lineage>
        <taxon>Eukaryota</taxon>
        <taxon>Fungi</taxon>
        <taxon>Dikarya</taxon>
        <taxon>Basidiomycota</taxon>
        <taxon>Agaricomycotina</taxon>
        <taxon>Agaricomycetes</taxon>
        <taxon>Agaricomycetidae</taxon>
        <taxon>Agaricales</taxon>
        <taxon>Agaricineae</taxon>
        <taxon>Strophariaceae</taxon>
        <taxon>Psilocybe</taxon>
    </lineage>
</organism>
<sequence>MTHILIARNSRGLPNPAAALSSPTETHAAASGIFRSSASPSGILEDTSENDDFDSELSGTEEDEVIEIHENFTKNCKLPGTVKIVVENNVFWAHKEILFFASPFFEAALSGNWSETGRPQSMSSVITVSQSRIQGKSPNSPLDNLTDMTFSALEDFDLESCDLETVAESPAQDEKEDSDPELTTTSKEKGRDESLAKLQGVNLPPTSPSAPLNSIPDRLSSAPNAGRRSRKNTPDAVIVIQEEKASTFHDFLKFIYPQMECTITWNNVASLMNISHKLSVPLLQNECLTFLLTHAAGKPIKAMRIAEVFQEEELYREASRFVLDNPGGWTEQELNTLTQETLLKLEKRRNWFLERVLKLGCTAISKEYQCCNTCPDSSNCARLLEEKWRQAYLAVFRFGPPQPSMVFRYLRMLEGVSPPLALSHTACQASAKAFVATLFDRMFSLGVRGSGIETVPLTTRGAVSTAVATVNGPRRHFLYCTLKPDASHKSKPKRIREQS</sequence>
<evidence type="ECO:0000313" key="3">
    <source>
        <dbReference type="EMBL" id="KAF5320718.1"/>
    </source>
</evidence>
<proteinExistence type="predicted"/>
<name>A0A8H5BCW1_9AGAR</name>
<dbReference type="Pfam" id="PF00651">
    <property type="entry name" value="BTB"/>
    <property type="match status" value="2"/>
</dbReference>
<dbReference type="PROSITE" id="PS50097">
    <property type="entry name" value="BTB"/>
    <property type="match status" value="1"/>
</dbReference>
<dbReference type="PANTHER" id="PTHR24410">
    <property type="entry name" value="HL07962P-RELATED"/>
    <property type="match status" value="1"/>
</dbReference>
<dbReference type="CDD" id="cd18186">
    <property type="entry name" value="BTB_POZ_ZBTB_KLHL-like"/>
    <property type="match status" value="1"/>
</dbReference>
<dbReference type="InterPro" id="IPR011333">
    <property type="entry name" value="SKP1/BTB/POZ_sf"/>
</dbReference>
<evidence type="ECO:0000313" key="4">
    <source>
        <dbReference type="Proteomes" id="UP000567179"/>
    </source>
</evidence>
<accession>A0A8H5BCW1</accession>
<dbReference type="PANTHER" id="PTHR24410:SF41">
    <property type="entry name" value="HL07962P"/>
    <property type="match status" value="1"/>
</dbReference>
<feature type="compositionally biased region" description="Acidic residues" evidence="1">
    <location>
        <begin position="46"/>
        <end position="59"/>
    </location>
</feature>
<gene>
    <name evidence="3" type="ORF">D9619_001827</name>
</gene>
<dbReference type="Proteomes" id="UP000567179">
    <property type="component" value="Unassembled WGS sequence"/>
</dbReference>
<feature type="region of interest" description="Disordered" evidence="1">
    <location>
        <begin position="166"/>
        <end position="234"/>
    </location>
</feature>
<dbReference type="OrthoDB" id="2524557at2759"/>
<feature type="region of interest" description="Disordered" evidence="1">
    <location>
        <begin position="37"/>
        <end position="59"/>
    </location>
</feature>
<dbReference type="SMART" id="SM00225">
    <property type="entry name" value="BTB"/>
    <property type="match status" value="1"/>
</dbReference>
<feature type="compositionally biased region" description="Basic and acidic residues" evidence="1">
    <location>
        <begin position="186"/>
        <end position="195"/>
    </location>
</feature>
<evidence type="ECO:0000259" key="2">
    <source>
        <dbReference type="PROSITE" id="PS50097"/>
    </source>
</evidence>
<evidence type="ECO:0000256" key="1">
    <source>
        <dbReference type="SAM" id="MobiDB-lite"/>
    </source>
</evidence>
<protein>
    <recommendedName>
        <fullName evidence="2">BTB domain-containing protein</fullName>
    </recommendedName>
</protein>
<comment type="caution">
    <text evidence="3">The sequence shown here is derived from an EMBL/GenBank/DDBJ whole genome shotgun (WGS) entry which is preliminary data.</text>
</comment>